<dbReference type="RefSeq" id="XP_002116895.1">
    <property type="nucleotide sequence ID" value="XM_002116859.1"/>
</dbReference>
<proteinExistence type="predicted"/>
<accession>B3S9G2</accession>
<dbReference type="Proteomes" id="UP000009022">
    <property type="component" value="Unassembled WGS sequence"/>
</dbReference>
<dbReference type="KEGG" id="tad:TRIADDRAFT_60896"/>
<protein>
    <submittedName>
        <fullName evidence="1">Uncharacterized protein</fullName>
    </submittedName>
</protein>
<dbReference type="InParanoid" id="B3S9G2"/>
<sequence length="190" mass="21596">MQWTTLTPCGGLAPFGCEVEIQVVDRITWLLSLIQDWAAMASQEDDCHPHREGRGDYSGVLRVVLDRFLMIAFLGWTKDDDRETLFSSSSSPMVANTTDTFLGWTTKDDDRETLFSSSSSPMVANTTDIPAWTTLYNMDESSHPWRRQIALCNHLDRWLYSYLGSWASEDDEESGSSPRLFFLIVIGKDH</sequence>
<gene>
    <name evidence="1" type="ORF">TRIADDRAFT_60896</name>
</gene>
<dbReference type="CTD" id="6758108"/>
<dbReference type="AlphaFoldDB" id="B3S9G2"/>
<organism evidence="1 2">
    <name type="scientific">Trichoplax adhaerens</name>
    <name type="common">Trichoplax reptans</name>
    <dbReference type="NCBI Taxonomy" id="10228"/>
    <lineage>
        <taxon>Eukaryota</taxon>
        <taxon>Metazoa</taxon>
        <taxon>Placozoa</taxon>
        <taxon>Uniplacotomia</taxon>
        <taxon>Trichoplacea</taxon>
        <taxon>Trichoplacidae</taxon>
        <taxon>Trichoplax</taxon>
    </lineage>
</organism>
<dbReference type="EMBL" id="DS985258">
    <property type="protein sequence ID" value="EDV20695.1"/>
    <property type="molecule type" value="Genomic_DNA"/>
</dbReference>
<evidence type="ECO:0000313" key="2">
    <source>
        <dbReference type="Proteomes" id="UP000009022"/>
    </source>
</evidence>
<dbReference type="HOGENOM" id="CLU_1429753_0_0_1"/>
<dbReference type="GeneID" id="6758108"/>
<reference evidence="1 2" key="1">
    <citation type="journal article" date="2008" name="Nature">
        <title>The Trichoplax genome and the nature of placozoans.</title>
        <authorList>
            <person name="Srivastava M."/>
            <person name="Begovic E."/>
            <person name="Chapman J."/>
            <person name="Putnam N.H."/>
            <person name="Hellsten U."/>
            <person name="Kawashima T."/>
            <person name="Kuo A."/>
            <person name="Mitros T."/>
            <person name="Salamov A."/>
            <person name="Carpenter M.L."/>
            <person name="Signorovitch A.Y."/>
            <person name="Moreno M.A."/>
            <person name="Kamm K."/>
            <person name="Grimwood J."/>
            <person name="Schmutz J."/>
            <person name="Shapiro H."/>
            <person name="Grigoriev I.V."/>
            <person name="Buss L.W."/>
            <person name="Schierwater B."/>
            <person name="Dellaporta S.L."/>
            <person name="Rokhsar D.S."/>
        </authorList>
    </citation>
    <scope>NUCLEOTIDE SEQUENCE [LARGE SCALE GENOMIC DNA]</scope>
    <source>
        <strain evidence="1 2">Grell-BS-1999</strain>
    </source>
</reference>
<name>B3S9G2_TRIAD</name>
<keyword evidence="2" id="KW-1185">Reference proteome</keyword>
<evidence type="ECO:0000313" key="1">
    <source>
        <dbReference type="EMBL" id="EDV20695.1"/>
    </source>
</evidence>